<dbReference type="PANTHER" id="PTHR33570">
    <property type="entry name" value="4-CARBOXYMUCONOLACTONE DECARBOXYLASE FAMILY PROTEIN"/>
    <property type="match status" value="1"/>
</dbReference>
<accession>A0ABU0KW18</accession>
<dbReference type="InterPro" id="IPR029032">
    <property type="entry name" value="AhpD-like"/>
</dbReference>
<dbReference type="PANTHER" id="PTHR33570:SF9">
    <property type="entry name" value="BLL4600 PROTEIN"/>
    <property type="match status" value="1"/>
</dbReference>
<evidence type="ECO:0000313" key="3">
    <source>
        <dbReference type="Proteomes" id="UP001242811"/>
    </source>
</evidence>
<dbReference type="Pfam" id="PF02627">
    <property type="entry name" value="CMD"/>
    <property type="match status" value="1"/>
</dbReference>
<protein>
    <submittedName>
        <fullName evidence="2">4-carboxymuconolactone decarboxylase</fullName>
        <ecNumber evidence="2">4.1.1.44</ecNumber>
    </submittedName>
</protein>
<dbReference type="EC" id="4.1.1.44" evidence="2"/>
<dbReference type="InterPro" id="IPR052512">
    <property type="entry name" value="4CMD/NDH-1_regulator"/>
</dbReference>
<comment type="caution">
    <text evidence="2">The sequence shown here is derived from an EMBL/GenBank/DDBJ whole genome shotgun (WGS) entry which is preliminary data.</text>
</comment>
<keyword evidence="3" id="KW-1185">Reference proteome</keyword>
<keyword evidence="2" id="KW-0456">Lyase</keyword>
<dbReference type="SUPFAM" id="SSF69118">
    <property type="entry name" value="AhpD-like"/>
    <property type="match status" value="1"/>
</dbReference>
<gene>
    <name evidence="2" type="ORF">QOZ95_001794</name>
</gene>
<organism evidence="2 3">
    <name type="scientific">Paenibacillus brasilensis</name>
    <dbReference type="NCBI Taxonomy" id="128574"/>
    <lineage>
        <taxon>Bacteria</taxon>
        <taxon>Bacillati</taxon>
        <taxon>Bacillota</taxon>
        <taxon>Bacilli</taxon>
        <taxon>Bacillales</taxon>
        <taxon>Paenibacillaceae</taxon>
        <taxon>Paenibacillus</taxon>
    </lineage>
</organism>
<proteinExistence type="predicted"/>
<dbReference type="Proteomes" id="UP001242811">
    <property type="component" value="Unassembled WGS sequence"/>
</dbReference>
<dbReference type="RefSeq" id="WP_152381183.1">
    <property type="nucleotide sequence ID" value="NZ_CP045298.1"/>
</dbReference>
<reference evidence="2 3" key="1">
    <citation type="submission" date="2023-07" db="EMBL/GenBank/DDBJ databases">
        <title>Genomic Encyclopedia of Type Strains, Phase IV (KMG-IV): sequencing the most valuable type-strain genomes for metagenomic binning, comparative biology and taxonomic classification.</title>
        <authorList>
            <person name="Goeker M."/>
        </authorList>
    </citation>
    <scope>NUCLEOTIDE SEQUENCE [LARGE SCALE GENOMIC DNA]</scope>
    <source>
        <strain evidence="2 3">DSM 14914</strain>
    </source>
</reference>
<sequence>MKHKLITSSARETLGDLAPAFADYTEKVLFGDVWRREALSLRERSLITVAALVAGEHVNQLPYHLFLAKQNGISEEELVEVMTHLAFYVGWPRAASAIQVAKDVFCKEKETDA</sequence>
<evidence type="ECO:0000313" key="2">
    <source>
        <dbReference type="EMBL" id="MDQ0493636.1"/>
    </source>
</evidence>
<dbReference type="GO" id="GO:0047575">
    <property type="term" value="F:4-carboxymuconolactone decarboxylase activity"/>
    <property type="evidence" value="ECO:0007669"/>
    <property type="project" value="UniProtKB-EC"/>
</dbReference>
<evidence type="ECO:0000259" key="1">
    <source>
        <dbReference type="Pfam" id="PF02627"/>
    </source>
</evidence>
<dbReference type="EMBL" id="JAUSWA010000008">
    <property type="protein sequence ID" value="MDQ0493636.1"/>
    <property type="molecule type" value="Genomic_DNA"/>
</dbReference>
<name>A0ABU0KW18_9BACL</name>
<dbReference type="Gene3D" id="1.20.1290.10">
    <property type="entry name" value="AhpD-like"/>
    <property type="match status" value="1"/>
</dbReference>
<dbReference type="InterPro" id="IPR003779">
    <property type="entry name" value="CMD-like"/>
</dbReference>
<feature type="domain" description="Carboxymuconolactone decarboxylase-like" evidence="1">
    <location>
        <begin position="19"/>
        <end position="103"/>
    </location>
</feature>